<comment type="caution">
    <text evidence="6">The sequence shown here is derived from an EMBL/GenBank/DDBJ whole genome shotgun (WGS) entry which is preliminary data.</text>
</comment>
<dbReference type="Proteomes" id="UP000321181">
    <property type="component" value="Unassembled WGS sequence"/>
</dbReference>
<protein>
    <recommendedName>
        <fullName evidence="5">HTH luxR-type domain-containing protein</fullName>
    </recommendedName>
</protein>
<dbReference type="AlphaFoldDB" id="A0A512D7R0"/>
<dbReference type="InterPro" id="IPR016032">
    <property type="entry name" value="Sig_transdc_resp-reg_C-effctor"/>
</dbReference>
<dbReference type="GO" id="GO:0003677">
    <property type="term" value="F:DNA binding"/>
    <property type="evidence" value="ECO:0007669"/>
    <property type="project" value="UniProtKB-KW"/>
</dbReference>
<dbReference type="PANTHER" id="PTHR44688">
    <property type="entry name" value="DNA-BINDING TRANSCRIPTIONAL ACTIVATOR DEVR_DOSR"/>
    <property type="match status" value="1"/>
</dbReference>
<accession>A0A512D7R0</accession>
<keyword evidence="7" id="KW-1185">Reference proteome</keyword>
<reference evidence="6 7" key="1">
    <citation type="submission" date="2019-07" db="EMBL/GenBank/DDBJ databases">
        <title>Whole genome shotgun sequence of Cellulomonas aerilata NBRC 106308.</title>
        <authorList>
            <person name="Hosoyama A."/>
            <person name="Uohara A."/>
            <person name="Ohji S."/>
            <person name="Ichikawa N."/>
        </authorList>
    </citation>
    <scope>NUCLEOTIDE SEQUENCE [LARGE SCALE GENOMIC DNA]</scope>
    <source>
        <strain evidence="6 7">NBRC 106308</strain>
    </source>
</reference>
<keyword evidence="2" id="KW-0238">DNA-binding</keyword>
<dbReference type="SUPFAM" id="SSF46894">
    <property type="entry name" value="C-terminal effector domain of the bipartite response regulators"/>
    <property type="match status" value="1"/>
</dbReference>
<dbReference type="CDD" id="cd06170">
    <property type="entry name" value="LuxR_C_like"/>
    <property type="match status" value="1"/>
</dbReference>
<evidence type="ECO:0000256" key="2">
    <source>
        <dbReference type="ARBA" id="ARBA00023125"/>
    </source>
</evidence>
<dbReference type="Pfam" id="PF00196">
    <property type="entry name" value="GerE"/>
    <property type="match status" value="1"/>
</dbReference>
<keyword evidence="1" id="KW-0805">Transcription regulation</keyword>
<dbReference type="InterPro" id="IPR036388">
    <property type="entry name" value="WH-like_DNA-bd_sf"/>
</dbReference>
<dbReference type="PANTHER" id="PTHR44688:SF16">
    <property type="entry name" value="DNA-BINDING TRANSCRIPTIONAL ACTIVATOR DEVR_DOSR"/>
    <property type="match status" value="1"/>
</dbReference>
<evidence type="ECO:0000313" key="6">
    <source>
        <dbReference type="EMBL" id="GEO32300.1"/>
    </source>
</evidence>
<dbReference type="PROSITE" id="PS50043">
    <property type="entry name" value="HTH_LUXR_2"/>
    <property type="match status" value="1"/>
</dbReference>
<organism evidence="6 7">
    <name type="scientific">Cellulomonas aerilata</name>
    <dbReference type="NCBI Taxonomy" id="515326"/>
    <lineage>
        <taxon>Bacteria</taxon>
        <taxon>Bacillati</taxon>
        <taxon>Actinomycetota</taxon>
        <taxon>Actinomycetes</taxon>
        <taxon>Micrococcales</taxon>
        <taxon>Cellulomonadaceae</taxon>
        <taxon>Cellulomonas</taxon>
    </lineage>
</organism>
<evidence type="ECO:0000313" key="7">
    <source>
        <dbReference type="Proteomes" id="UP000321181"/>
    </source>
</evidence>
<evidence type="ECO:0000256" key="4">
    <source>
        <dbReference type="SAM" id="MobiDB-lite"/>
    </source>
</evidence>
<evidence type="ECO:0000259" key="5">
    <source>
        <dbReference type="PROSITE" id="PS50043"/>
    </source>
</evidence>
<dbReference type="Gene3D" id="1.10.10.10">
    <property type="entry name" value="Winged helix-like DNA-binding domain superfamily/Winged helix DNA-binding domain"/>
    <property type="match status" value="1"/>
</dbReference>
<feature type="region of interest" description="Disordered" evidence="4">
    <location>
        <begin position="53"/>
        <end position="78"/>
    </location>
</feature>
<dbReference type="EMBL" id="BJYY01000001">
    <property type="protein sequence ID" value="GEO32300.1"/>
    <property type="molecule type" value="Genomic_DNA"/>
</dbReference>
<evidence type="ECO:0000256" key="3">
    <source>
        <dbReference type="ARBA" id="ARBA00023163"/>
    </source>
</evidence>
<gene>
    <name evidence="6" type="ORF">CAE01nite_00250</name>
</gene>
<dbReference type="GO" id="GO:0006355">
    <property type="term" value="P:regulation of DNA-templated transcription"/>
    <property type="evidence" value="ECO:0007669"/>
    <property type="project" value="InterPro"/>
</dbReference>
<proteinExistence type="predicted"/>
<dbReference type="OrthoDB" id="3178272at2"/>
<dbReference type="PROSITE" id="PS00622">
    <property type="entry name" value="HTH_LUXR_1"/>
    <property type="match status" value="1"/>
</dbReference>
<dbReference type="SMART" id="SM00421">
    <property type="entry name" value="HTH_LUXR"/>
    <property type="match status" value="1"/>
</dbReference>
<evidence type="ECO:0000256" key="1">
    <source>
        <dbReference type="ARBA" id="ARBA00023015"/>
    </source>
</evidence>
<keyword evidence="3" id="KW-0804">Transcription</keyword>
<feature type="domain" description="HTH luxR-type" evidence="5">
    <location>
        <begin position="134"/>
        <end position="199"/>
    </location>
</feature>
<name>A0A512D7R0_9CELL</name>
<dbReference type="PRINTS" id="PR00038">
    <property type="entry name" value="HTHLUXR"/>
</dbReference>
<dbReference type="RefSeq" id="WP_146898360.1">
    <property type="nucleotide sequence ID" value="NZ_BAAARM010000001.1"/>
</dbReference>
<dbReference type="InterPro" id="IPR000792">
    <property type="entry name" value="Tscrpt_reg_LuxR_C"/>
</dbReference>
<sequence length="218" mass="23109">MPALTLSERQQRALHGLLAAATAPGQPLPRDVLDLVRELVPCDTIGAVATERAGRTVAHGPGRRPGPPAAATPPVARAPTDHELSLTIRRSAHSETQLRLGRAGSAFSDADLAMLAMIAPALRRLVRERALPHLSPPLPTLTNQERRVLAGVAAGRSNAEIAADLFVAPSTVRKHLEHAFRKLGVTSRFAAVAAVEGRDLPDVDVWAQEDLVDAATFA</sequence>